<evidence type="ECO:0000256" key="4">
    <source>
        <dbReference type="ARBA" id="ARBA00022692"/>
    </source>
</evidence>
<feature type="compositionally biased region" description="Polar residues" evidence="9">
    <location>
        <begin position="451"/>
        <end position="465"/>
    </location>
</feature>
<feature type="transmembrane region" description="Helical" evidence="8">
    <location>
        <begin position="225"/>
        <end position="243"/>
    </location>
</feature>
<feature type="transmembrane region" description="Helical" evidence="8">
    <location>
        <begin position="33"/>
        <end position="54"/>
    </location>
</feature>
<keyword evidence="3 8" id="KW-0813">Transport</keyword>
<dbReference type="FunFam" id="1.10.3430.10:FF:000003">
    <property type="entry name" value="Ammonium transporter"/>
    <property type="match status" value="1"/>
</dbReference>
<evidence type="ECO:0000256" key="5">
    <source>
        <dbReference type="ARBA" id="ARBA00022989"/>
    </source>
</evidence>
<dbReference type="GO" id="GO:0005886">
    <property type="term" value="C:plasma membrane"/>
    <property type="evidence" value="ECO:0007669"/>
    <property type="project" value="UniProtKB-SubCell"/>
</dbReference>
<dbReference type="OrthoDB" id="534912at2759"/>
<dbReference type="RefSeq" id="XP_024668640.1">
    <property type="nucleotide sequence ID" value="XM_024819698.1"/>
</dbReference>
<reference evidence="11 12" key="1">
    <citation type="submission" date="2017-12" db="EMBL/GenBank/DDBJ databases">
        <authorList>
            <consortium name="DOE Joint Genome Institute"/>
            <person name="Haridas S."/>
            <person name="Kjaerbolling I."/>
            <person name="Vesth T.C."/>
            <person name="Frisvad J.C."/>
            <person name="Nybo J.L."/>
            <person name="Theobald S."/>
            <person name="Kuo A."/>
            <person name="Bowyer P."/>
            <person name="Matsuda Y."/>
            <person name="Mondo S."/>
            <person name="Lyhne E.K."/>
            <person name="Kogle M.E."/>
            <person name="Clum A."/>
            <person name="Lipzen A."/>
            <person name="Salamov A."/>
            <person name="Ngan C.Y."/>
            <person name="Daum C."/>
            <person name="Chiniquy J."/>
            <person name="Barry K."/>
            <person name="LaButti K."/>
            <person name="Simmons B.A."/>
            <person name="Magnuson J.K."/>
            <person name="Mortensen U.H."/>
            <person name="Larsen T.O."/>
            <person name="Grigoriev I.V."/>
            <person name="Baker S.E."/>
            <person name="Andersen M.R."/>
            <person name="Nordberg H.P."/>
            <person name="Cantor M.N."/>
            <person name="Hua S.X."/>
        </authorList>
    </citation>
    <scope>NUCLEOTIDE SEQUENCE [LARGE SCALE GENOMIC DNA]</scope>
    <source>
        <strain evidence="11 12">CBS 102.13</strain>
    </source>
</reference>
<evidence type="ECO:0000256" key="3">
    <source>
        <dbReference type="ARBA" id="ARBA00022448"/>
    </source>
</evidence>
<dbReference type="STRING" id="41067.A0A2I2F1Z7"/>
<evidence type="ECO:0000313" key="12">
    <source>
        <dbReference type="Proteomes" id="UP000234585"/>
    </source>
</evidence>
<feature type="transmembrane region" description="Helical" evidence="8">
    <location>
        <begin position="338"/>
        <end position="361"/>
    </location>
</feature>
<evidence type="ECO:0000256" key="1">
    <source>
        <dbReference type="ARBA" id="ARBA00004141"/>
    </source>
</evidence>
<feature type="transmembrane region" description="Helical" evidence="8">
    <location>
        <begin position="66"/>
        <end position="84"/>
    </location>
</feature>
<evidence type="ECO:0000259" key="10">
    <source>
        <dbReference type="Pfam" id="PF00909"/>
    </source>
</evidence>
<dbReference type="PANTHER" id="PTHR43029:SF10">
    <property type="entry name" value="AMMONIUM TRANSPORTER MEP2"/>
    <property type="match status" value="1"/>
</dbReference>
<evidence type="ECO:0000256" key="9">
    <source>
        <dbReference type="SAM" id="MobiDB-lite"/>
    </source>
</evidence>
<comment type="similarity">
    <text evidence="2 8">Belongs to the ammonia transporter channel (TC 1.A.11.2) family.</text>
</comment>
<keyword evidence="6 8" id="KW-0472">Membrane</keyword>
<name>A0A2I2F1Z7_ASPCN</name>
<feature type="transmembrane region" description="Helical" evidence="8">
    <location>
        <begin position="123"/>
        <end position="144"/>
    </location>
</feature>
<dbReference type="PANTHER" id="PTHR43029">
    <property type="entry name" value="AMMONIUM TRANSPORTER MEP2"/>
    <property type="match status" value="1"/>
</dbReference>
<dbReference type="PROSITE" id="PS01219">
    <property type="entry name" value="AMMONIUM_TRANSP"/>
    <property type="match status" value="1"/>
</dbReference>
<dbReference type="GeneID" id="36526858"/>
<feature type="transmembrane region" description="Helical" evidence="8">
    <location>
        <begin position="255"/>
        <end position="276"/>
    </location>
</feature>
<dbReference type="InterPro" id="IPR024041">
    <property type="entry name" value="NH4_transpt_AmtB-like_dom"/>
</dbReference>
<dbReference type="AlphaFoldDB" id="A0A2I2F1Z7"/>
<proteinExistence type="inferred from homology"/>
<dbReference type="Proteomes" id="UP000234585">
    <property type="component" value="Unassembled WGS sequence"/>
</dbReference>
<dbReference type="GO" id="GO:0008519">
    <property type="term" value="F:ammonium channel activity"/>
    <property type="evidence" value="ECO:0007669"/>
    <property type="project" value="InterPro"/>
</dbReference>
<accession>A0A2I2F1Z7</accession>
<dbReference type="Pfam" id="PF00909">
    <property type="entry name" value="Ammonium_transp"/>
    <property type="match status" value="1"/>
</dbReference>
<dbReference type="EMBL" id="KZ559175">
    <property type="protein sequence ID" value="PLB34628.1"/>
    <property type="molecule type" value="Genomic_DNA"/>
</dbReference>
<dbReference type="Gene3D" id="1.10.3430.10">
    <property type="entry name" value="Ammonium transporter AmtB like domains"/>
    <property type="match status" value="1"/>
</dbReference>
<evidence type="ECO:0000256" key="6">
    <source>
        <dbReference type="ARBA" id="ARBA00023136"/>
    </source>
</evidence>
<feature type="transmembrane region" description="Helical" evidence="8">
    <location>
        <begin position="283"/>
        <end position="301"/>
    </location>
</feature>
<feature type="transmembrane region" description="Helical" evidence="8">
    <location>
        <begin position="395"/>
        <end position="413"/>
    </location>
</feature>
<gene>
    <name evidence="11" type="ORF">BDW47DRAFT_72660</name>
</gene>
<protein>
    <recommendedName>
        <fullName evidence="8">Ammonium transporter</fullName>
    </recommendedName>
</protein>
<evidence type="ECO:0000256" key="2">
    <source>
        <dbReference type="ARBA" id="ARBA00005887"/>
    </source>
</evidence>
<dbReference type="InterPro" id="IPR029020">
    <property type="entry name" value="Ammonium/urea_transptr"/>
</dbReference>
<organism evidence="11 12">
    <name type="scientific">Aspergillus candidus</name>
    <dbReference type="NCBI Taxonomy" id="41067"/>
    <lineage>
        <taxon>Eukaryota</taxon>
        <taxon>Fungi</taxon>
        <taxon>Dikarya</taxon>
        <taxon>Ascomycota</taxon>
        <taxon>Pezizomycotina</taxon>
        <taxon>Eurotiomycetes</taxon>
        <taxon>Eurotiomycetidae</taxon>
        <taxon>Eurotiales</taxon>
        <taxon>Aspergillaceae</taxon>
        <taxon>Aspergillus</taxon>
        <taxon>Aspergillus subgen. Circumdati</taxon>
    </lineage>
</organism>
<feature type="region of interest" description="Disordered" evidence="9">
    <location>
        <begin position="450"/>
        <end position="485"/>
    </location>
</feature>
<dbReference type="SUPFAM" id="SSF111352">
    <property type="entry name" value="Ammonium transporter"/>
    <property type="match status" value="1"/>
</dbReference>
<evidence type="ECO:0000313" key="11">
    <source>
        <dbReference type="EMBL" id="PLB34628.1"/>
    </source>
</evidence>
<keyword evidence="12" id="KW-1185">Reference proteome</keyword>
<feature type="transmembrane region" description="Helical" evidence="8">
    <location>
        <begin position="151"/>
        <end position="174"/>
    </location>
</feature>
<feature type="transmembrane region" description="Helical" evidence="8">
    <location>
        <begin position="180"/>
        <end position="204"/>
    </location>
</feature>
<evidence type="ECO:0000256" key="8">
    <source>
        <dbReference type="RuleBase" id="RU362002"/>
    </source>
</evidence>
<sequence length="485" mass="51566">MTDSPVPYKGAAGGTGGDSLHEDLNIYYNSGDIAWVIMSTALVLLMIPGVGFFYSGLARRKSALSLLWLSIMSAGMVSFQWFFWGYSLAFSHTAGKYIGNLDNFGFKGVLAAPSVGSDKVPDLLFAVFQGMFAAITVALGVGAVAERGRMLPCMVFIFIWSTIIYDPLACWTWNSSGWVYQLGGLDFAGGTPVHIASGATALAYSLMLGKRRGHGTHELNYRPHNVTHVVIGTVFLWVGWFGFNAGSALSANLRAVMAAVVTNLSAAVGGVTWCLLDYRLERKWSTVGFCSGVISGLVAITPGSGFVTPWAAFIFGVVGAAACNYATKLKYLLHVDDALDIFAVHGVGGVVGNLLTGLFAADYIAHLDGSTEIDGGWINQNYIQLGYQLADSVSGLAYAFFGSCIILFLINLVPGLSLRAPEDDEIMGMDDVEIGEFAYDYVELTRDVISPSPSENGDGSSTKRSMSIPPTGIIATDGGVDEAKA</sequence>
<feature type="transmembrane region" description="Helical" evidence="8">
    <location>
        <begin position="307"/>
        <end position="326"/>
    </location>
</feature>
<keyword evidence="5 8" id="KW-1133">Transmembrane helix</keyword>
<feature type="domain" description="Ammonium transporter AmtB-like" evidence="10">
    <location>
        <begin position="34"/>
        <end position="439"/>
    </location>
</feature>
<dbReference type="NCBIfam" id="TIGR00836">
    <property type="entry name" value="amt"/>
    <property type="match status" value="1"/>
</dbReference>
<keyword evidence="7 8" id="KW-0924">Ammonia transport</keyword>
<keyword evidence="4 8" id="KW-0812">Transmembrane</keyword>
<dbReference type="InterPro" id="IPR001905">
    <property type="entry name" value="Ammonium_transpt"/>
</dbReference>
<comment type="subcellular location">
    <subcellularLocation>
        <location evidence="8">Cell membrane</location>
        <topology evidence="8">Multi-pass membrane protein</topology>
    </subcellularLocation>
    <subcellularLocation>
        <location evidence="1">Membrane</location>
        <topology evidence="1">Multi-pass membrane protein</topology>
    </subcellularLocation>
</comment>
<dbReference type="InterPro" id="IPR018047">
    <property type="entry name" value="Ammonium_transpt_CS"/>
</dbReference>
<evidence type="ECO:0000256" key="7">
    <source>
        <dbReference type="ARBA" id="ARBA00023177"/>
    </source>
</evidence>